<gene>
    <name evidence="2" type="ORF">GY169_01055</name>
</gene>
<dbReference type="AlphaFoldDB" id="A0A6G9RGR4"/>
<keyword evidence="3" id="KW-1185">Reference proteome</keyword>
<dbReference type="RefSeq" id="WP_167574802.1">
    <property type="nucleotide sequence ID" value="NZ_CP050321.1"/>
</dbReference>
<evidence type="ECO:0000259" key="1">
    <source>
        <dbReference type="Pfam" id="PF26110"/>
    </source>
</evidence>
<sequence>MKQILESNYTIPLGSELRVLLNSEHISYGEIHLALKAKGIFSGSNDKSITVPLLSATLLTPSGYSALIEASVDRDSKPKVKVSSLDLVDSASDWVTPLKQLFESEFNPFANIENVEVLDSPGVIVDGKNKVRIPFSIVRKDFSKDWTQRELRFDGEVAIERLGGNLKLDFSSTHSSKETEIVNRRMTAQITKTLKESGVTQNEKERRITFDSFTNIERVRFFKRLTGGHGRFIKKGSVSDMEINRDTSGPSLPDDPQISWMKHTVKRLKIDGEKLNDIFLISDEKYYDYYHVQRMDVTFGFASAANSGEFKASLFFSTPSRGDLAKNDAELTFEILKITHDHKVNSDAKRELSTEIGKQVRLLIETEFEKIVAERITDKTAA</sequence>
<dbReference type="EMBL" id="CP050321">
    <property type="protein sequence ID" value="QIR25465.1"/>
    <property type="molecule type" value="Genomic_DNA"/>
</dbReference>
<dbReference type="Proteomes" id="UP000503580">
    <property type="component" value="Chromosome"/>
</dbReference>
<proteinExistence type="predicted"/>
<dbReference type="InterPro" id="IPR058955">
    <property type="entry name" value="GAPS4b_N"/>
</dbReference>
<reference evidence="2 3" key="1">
    <citation type="submission" date="2020-02" db="EMBL/GenBank/DDBJ databases">
        <title>Whole genome PO2S7.</title>
        <authorList>
            <person name="Singha K.M."/>
        </authorList>
    </citation>
    <scope>NUCLEOTIDE SEQUENCE [LARGE SCALE GENOMIC DNA]</scope>
    <source>
        <strain evidence="2 3">PO2S7</strain>
    </source>
</reference>
<name>A0A6G9RGR4_9ENTR</name>
<evidence type="ECO:0000313" key="3">
    <source>
        <dbReference type="Proteomes" id="UP000503580"/>
    </source>
</evidence>
<dbReference type="Pfam" id="PF26110">
    <property type="entry name" value="GAPS4b_N"/>
    <property type="match status" value="1"/>
</dbReference>
<accession>A0A6G9RGR4</accession>
<protein>
    <recommendedName>
        <fullName evidence="1">GAPS4b N-terminal domain-containing protein</fullName>
    </recommendedName>
</protein>
<feature type="domain" description="GAPS4b N-terminal" evidence="1">
    <location>
        <begin position="16"/>
        <end position="77"/>
    </location>
</feature>
<organism evidence="2 3">
    <name type="scientific">Kluyvera genomosp. 3</name>
    <dbReference type="NCBI Taxonomy" id="2774055"/>
    <lineage>
        <taxon>Bacteria</taxon>
        <taxon>Pseudomonadati</taxon>
        <taxon>Pseudomonadota</taxon>
        <taxon>Gammaproteobacteria</taxon>
        <taxon>Enterobacterales</taxon>
        <taxon>Enterobacteriaceae</taxon>
        <taxon>Kluyvera</taxon>
    </lineage>
</organism>
<evidence type="ECO:0000313" key="2">
    <source>
        <dbReference type="EMBL" id="QIR25465.1"/>
    </source>
</evidence>
<dbReference type="KEGG" id="kgn:GY169_01055"/>